<accession>A0A2Z5G8V4</accession>
<dbReference type="Proteomes" id="UP000253606">
    <property type="component" value="Chromosome"/>
</dbReference>
<gene>
    <name evidence="1" type="ORF">ACPOL_6457</name>
</gene>
<sequence length="49" mass="5911">MLTESLCEAASEIPRRLPRHTHPECWRSASQPVPLRFYQYRVHFSYCIF</sequence>
<proteinExistence type="predicted"/>
<evidence type="ECO:0000313" key="1">
    <source>
        <dbReference type="EMBL" id="AXC15683.1"/>
    </source>
</evidence>
<keyword evidence="2" id="KW-1185">Reference proteome</keyword>
<evidence type="ECO:0000313" key="2">
    <source>
        <dbReference type="Proteomes" id="UP000253606"/>
    </source>
</evidence>
<dbReference type="EMBL" id="CP030840">
    <property type="protein sequence ID" value="AXC15683.1"/>
    <property type="molecule type" value="Genomic_DNA"/>
</dbReference>
<protein>
    <submittedName>
        <fullName evidence="1">Uncharacterized protein</fullName>
    </submittedName>
</protein>
<dbReference type="AlphaFoldDB" id="A0A2Z5G8V4"/>
<dbReference type="KEGG" id="abas:ACPOL_6457"/>
<reference evidence="1 2" key="1">
    <citation type="journal article" date="2018" name="Front. Microbiol.">
        <title>Hydrolytic Capabilities as a Key to Environmental Success: Chitinolytic and Cellulolytic Acidobacteria From Acidic Sub-arctic Soils and Boreal Peatlands.</title>
        <authorList>
            <person name="Belova S.E."/>
            <person name="Ravin N.V."/>
            <person name="Pankratov T.A."/>
            <person name="Rakitin A.L."/>
            <person name="Ivanova A.A."/>
            <person name="Beletsky A.V."/>
            <person name="Mardanov A.V."/>
            <person name="Sinninghe Damste J.S."/>
            <person name="Dedysh S.N."/>
        </authorList>
    </citation>
    <scope>NUCLEOTIDE SEQUENCE [LARGE SCALE GENOMIC DNA]</scope>
    <source>
        <strain evidence="1 2">SBC82</strain>
    </source>
</reference>
<name>A0A2Z5G8V4_9BACT</name>
<organism evidence="1 2">
    <name type="scientific">Acidisarcina polymorpha</name>
    <dbReference type="NCBI Taxonomy" id="2211140"/>
    <lineage>
        <taxon>Bacteria</taxon>
        <taxon>Pseudomonadati</taxon>
        <taxon>Acidobacteriota</taxon>
        <taxon>Terriglobia</taxon>
        <taxon>Terriglobales</taxon>
        <taxon>Acidobacteriaceae</taxon>
        <taxon>Acidisarcina</taxon>
    </lineage>
</organism>